<evidence type="ECO:0000313" key="2">
    <source>
        <dbReference type="EMBL" id="MPC73404.1"/>
    </source>
</evidence>
<dbReference type="AlphaFoldDB" id="A0A5B7HY74"/>
<comment type="caution">
    <text evidence="2">The sequence shown here is derived from an EMBL/GenBank/DDBJ whole genome shotgun (WGS) entry which is preliminary data.</text>
</comment>
<accession>A0A5B7HY74</accession>
<sequence>MDAQDPTAAYKSIHDYNTGESFVIVLEFVLLLMVVVLLLVRVLQ</sequence>
<gene>
    <name evidence="2" type="ORF">E2C01_067732</name>
</gene>
<dbReference type="EMBL" id="VSRR010036715">
    <property type="protein sequence ID" value="MPC73404.1"/>
    <property type="molecule type" value="Genomic_DNA"/>
</dbReference>
<evidence type="ECO:0000313" key="3">
    <source>
        <dbReference type="Proteomes" id="UP000324222"/>
    </source>
</evidence>
<keyword evidence="3" id="KW-1185">Reference proteome</keyword>
<protein>
    <submittedName>
        <fullName evidence="2">Uncharacterized protein</fullName>
    </submittedName>
</protein>
<proteinExistence type="predicted"/>
<keyword evidence="1" id="KW-0472">Membrane</keyword>
<feature type="transmembrane region" description="Helical" evidence="1">
    <location>
        <begin position="22"/>
        <end position="43"/>
    </location>
</feature>
<keyword evidence="1" id="KW-1133">Transmembrane helix</keyword>
<reference evidence="2 3" key="1">
    <citation type="submission" date="2019-05" db="EMBL/GenBank/DDBJ databases">
        <title>Another draft genome of Portunus trituberculatus and its Hox gene families provides insights of decapod evolution.</title>
        <authorList>
            <person name="Jeong J.-H."/>
            <person name="Song I."/>
            <person name="Kim S."/>
            <person name="Choi T."/>
            <person name="Kim D."/>
            <person name="Ryu S."/>
            <person name="Kim W."/>
        </authorList>
    </citation>
    <scope>NUCLEOTIDE SEQUENCE [LARGE SCALE GENOMIC DNA]</scope>
    <source>
        <tissue evidence="2">Muscle</tissue>
    </source>
</reference>
<evidence type="ECO:0000256" key="1">
    <source>
        <dbReference type="SAM" id="Phobius"/>
    </source>
</evidence>
<keyword evidence="1" id="KW-0812">Transmembrane</keyword>
<name>A0A5B7HY74_PORTR</name>
<dbReference type="Proteomes" id="UP000324222">
    <property type="component" value="Unassembled WGS sequence"/>
</dbReference>
<organism evidence="2 3">
    <name type="scientific">Portunus trituberculatus</name>
    <name type="common">Swimming crab</name>
    <name type="synonym">Neptunus trituberculatus</name>
    <dbReference type="NCBI Taxonomy" id="210409"/>
    <lineage>
        <taxon>Eukaryota</taxon>
        <taxon>Metazoa</taxon>
        <taxon>Ecdysozoa</taxon>
        <taxon>Arthropoda</taxon>
        <taxon>Crustacea</taxon>
        <taxon>Multicrustacea</taxon>
        <taxon>Malacostraca</taxon>
        <taxon>Eumalacostraca</taxon>
        <taxon>Eucarida</taxon>
        <taxon>Decapoda</taxon>
        <taxon>Pleocyemata</taxon>
        <taxon>Brachyura</taxon>
        <taxon>Eubrachyura</taxon>
        <taxon>Portunoidea</taxon>
        <taxon>Portunidae</taxon>
        <taxon>Portuninae</taxon>
        <taxon>Portunus</taxon>
    </lineage>
</organism>